<dbReference type="GO" id="GO:0042802">
    <property type="term" value="F:identical protein binding"/>
    <property type="evidence" value="ECO:0007669"/>
    <property type="project" value="UniProtKB-ARBA"/>
</dbReference>
<dbReference type="InterPro" id="IPR013171">
    <property type="entry name" value="Cyd/dCyd_deaminase_Zn-bd"/>
</dbReference>
<evidence type="ECO:0000313" key="12">
    <source>
        <dbReference type="Proteomes" id="UP000535589"/>
    </source>
</evidence>
<dbReference type="InterPro" id="IPR016192">
    <property type="entry name" value="APOBEC/CMP_deaminase_Zn-bd"/>
</dbReference>
<protein>
    <recommendedName>
        <fullName evidence="6">Cytidine deaminase</fullName>
        <ecNumber evidence="6">3.5.4.5</ecNumber>
    </recommendedName>
    <alternativeName>
        <fullName evidence="6">Cytidine aminohydrolase</fullName>
        <shortName evidence="6">CDA</shortName>
    </alternativeName>
</protein>
<evidence type="ECO:0000259" key="10">
    <source>
        <dbReference type="PROSITE" id="PS51747"/>
    </source>
</evidence>
<name>A0A7X8TQM0_9VIBR</name>
<dbReference type="HAMAP" id="MF_01558">
    <property type="entry name" value="Cyt_deam"/>
    <property type="match status" value="1"/>
</dbReference>
<proteinExistence type="inferred from homology"/>
<dbReference type="Proteomes" id="UP000535589">
    <property type="component" value="Unassembled WGS sequence"/>
</dbReference>
<dbReference type="NCBIfam" id="NF006537">
    <property type="entry name" value="PRK09027.1"/>
    <property type="match status" value="1"/>
</dbReference>
<feature type="binding site" evidence="6 9">
    <location>
        <position position="102"/>
    </location>
    <ligand>
        <name>Zn(2+)</name>
        <dbReference type="ChEBI" id="CHEBI:29105"/>
        <note>catalytic</note>
    </ligand>
</feature>
<dbReference type="EC" id="3.5.4.5" evidence="6"/>
<evidence type="ECO:0000313" key="11">
    <source>
        <dbReference type="EMBL" id="NLS12944.1"/>
    </source>
</evidence>
<reference evidence="11 12" key="1">
    <citation type="submission" date="2020-04" db="EMBL/GenBank/DDBJ databases">
        <title>Vibrio sp. SM6, a novel species isolated from seawater.</title>
        <authorList>
            <person name="Wang X."/>
        </authorList>
    </citation>
    <scope>NUCLEOTIDE SEQUENCE [LARGE SCALE GENOMIC DNA]</scope>
    <source>
        <strain evidence="11 12">SM6</strain>
    </source>
</reference>
<feature type="binding site" evidence="6 8">
    <location>
        <begin position="89"/>
        <end position="91"/>
    </location>
    <ligand>
        <name>substrate</name>
    </ligand>
</feature>
<evidence type="ECO:0000256" key="2">
    <source>
        <dbReference type="ARBA" id="ARBA00011738"/>
    </source>
</evidence>
<dbReference type="CDD" id="cd01283">
    <property type="entry name" value="cytidine_deaminase"/>
    <property type="match status" value="2"/>
</dbReference>
<comment type="catalytic activity">
    <reaction evidence="6">
        <text>2'-deoxycytidine + H2O + H(+) = 2'-deoxyuridine + NH4(+)</text>
        <dbReference type="Rhea" id="RHEA:13433"/>
        <dbReference type="ChEBI" id="CHEBI:15377"/>
        <dbReference type="ChEBI" id="CHEBI:15378"/>
        <dbReference type="ChEBI" id="CHEBI:15698"/>
        <dbReference type="ChEBI" id="CHEBI:16450"/>
        <dbReference type="ChEBI" id="CHEBI:28938"/>
        <dbReference type="EC" id="3.5.4.5"/>
    </reaction>
</comment>
<organism evidence="11 12">
    <name type="scientific">Vibrio agarilyticus</name>
    <dbReference type="NCBI Taxonomy" id="2726741"/>
    <lineage>
        <taxon>Bacteria</taxon>
        <taxon>Pseudomonadati</taxon>
        <taxon>Pseudomonadota</taxon>
        <taxon>Gammaproteobacteria</taxon>
        <taxon>Vibrionales</taxon>
        <taxon>Vibrionaceae</taxon>
        <taxon>Vibrio</taxon>
    </lineage>
</organism>
<accession>A0A7X8TQM0</accession>
<evidence type="ECO:0000256" key="5">
    <source>
        <dbReference type="ARBA" id="ARBA00022833"/>
    </source>
</evidence>
<dbReference type="Gene3D" id="3.40.140.10">
    <property type="entry name" value="Cytidine Deaminase, domain 2"/>
    <property type="match status" value="2"/>
</dbReference>
<feature type="domain" description="CMP/dCMP-type deaminase" evidence="10">
    <location>
        <begin position="48"/>
        <end position="168"/>
    </location>
</feature>
<evidence type="ECO:0000256" key="4">
    <source>
        <dbReference type="ARBA" id="ARBA00022801"/>
    </source>
</evidence>
<comment type="subunit">
    <text evidence="2 6">Homodimer.</text>
</comment>
<comment type="catalytic activity">
    <reaction evidence="6">
        <text>cytidine + H2O + H(+) = uridine + NH4(+)</text>
        <dbReference type="Rhea" id="RHEA:16069"/>
        <dbReference type="ChEBI" id="CHEBI:15377"/>
        <dbReference type="ChEBI" id="CHEBI:15378"/>
        <dbReference type="ChEBI" id="CHEBI:16704"/>
        <dbReference type="ChEBI" id="CHEBI:17562"/>
        <dbReference type="ChEBI" id="CHEBI:28938"/>
        <dbReference type="EC" id="3.5.4.5"/>
    </reaction>
</comment>
<comment type="cofactor">
    <cofactor evidence="6 9">
        <name>Zn(2+)</name>
        <dbReference type="ChEBI" id="CHEBI:29105"/>
    </cofactor>
    <text evidence="6 9">Binds 1 zinc ion.</text>
</comment>
<dbReference type="InterPro" id="IPR050202">
    <property type="entry name" value="Cyt/Deoxycyt_deaminase"/>
</dbReference>
<dbReference type="GO" id="GO:0072527">
    <property type="term" value="P:pyrimidine-containing compound metabolic process"/>
    <property type="evidence" value="ECO:0007669"/>
    <property type="project" value="UniProtKB-ARBA"/>
</dbReference>
<dbReference type="Pfam" id="PF00383">
    <property type="entry name" value="dCMP_cyt_deam_1"/>
    <property type="match status" value="1"/>
</dbReference>
<dbReference type="GO" id="GO:0008270">
    <property type="term" value="F:zinc ion binding"/>
    <property type="evidence" value="ECO:0007669"/>
    <property type="project" value="UniProtKB-UniRule"/>
</dbReference>
<dbReference type="RefSeq" id="WP_168836038.1">
    <property type="nucleotide sequence ID" value="NZ_JABAIK010000007.1"/>
</dbReference>
<dbReference type="InterPro" id="IPR016193">
    <property type="entry name" value="Cytidine_deaminase-like"/>
</dbReference>
<evidence type="ECO:0000256" key="3">
    <source>
        <dbReference type="ARBA" id="ARBA00022723"/>
    </source>
</evidence>
<dbReference type="PANTHER" id="PTHR11644:SF2">
    <property type="entry name" value="CYTIDINE DEAMINASE"/>
    <property type="match status" value="1"/>
</dbReference>
<dbReference type="AlphaFoldDB" id="A0A7X8TQM0"/>
<dbReference type="NCBIfam" id="TIGR01355">
    <property type="entry name" value="cyt_deam_dimer"/>
    <property type="match status" value="1"/>
</dbReference>
<dbReference type="GO" id="GO:0055086">
    <property type="term" value="P:nucleobase-containing small molecule metabolic process"/>
    <property type="evidence" value="ECO:0007669"/>
    <property type="project" value="UniProtKB-ARBA"/>
</dbReference>
<evidence type="ECO:0000256" key="7">
    <source>
        <dbReference type="PIRSR" id="PIRSR006334-1"/>
    </source>
</evidence>
<evidence type="ECO:0000256" key="8">
    <source>
        <dbReference type="PIRSR" id="PIRSR006334-2"/>
    </source>
</evidence>
<evidence type="ECO:0000256" key="1">
    <source>
        <dbReference type="ARBA" id="ARBA00006576"/>
    </source>
</evidence>
<dbReference type="InterPro" id="IPR020797">
    <property type="entry name" value="Cytidine_deaminase_bacteria"/>
</dbReference>
<dbReference type="PANTHER" id="PTHR11644">
    <property type="entry name" value="CYTIDINE DEAMINASE"/>
    <property type="match status" value="1"/>
</dbReference>
<evidence type="ECO:0000256" key="6">
    <source>
        <dbReference type="HAMAP-Rule" id="MF_01558"/>
    </source>
</evidence>
<dbReference type="PROSITE" id="PS51747">
    <property type="entry name" value="CYT_DCMP_DEAMINASES_2"/>
    <property type="match status" value="2"/>
</dbReference>
<keyword evidence="5 6" id="KW-0862">Zinc</keyword>
<feature type="domain" description="CMP/dCMP-type deaminase" evidence="10">
    <location>
        <begin position="187"/>
        <end position="295"/>
    </location>
</feature>
<comment type="caution">
    <text evidence="11">The sequence shown here is derived from an EMBL/GenBank/DDBJ whole genome shotgun (WGS) entry which is preliminary data.</text>
</comment>
<feature type="active site" description="Proton donor" evidence="6 7">
    <location>
        <position position="104"/>
    </location>
</feature>
<dbReference type="InterPro" id="IPR006263">
    <property type="entry name" value="Cyt_deam_dimer"/>
</dbReference>
<feature type="binding site" evidence="6 9">
    <location>
        <position position="132"/>
    </location>
    <ligand>
        <name>Zn(2+)</name>
        <dbReference type="ChEBI" id="CHEBI:29105"/>
        <note>catalytic</note>
    </ligand>
</feature>
<evidence type="ECO:0000256" key="9">
    <source>
        <dbReference type="PIRSR" id="PIRSR006334-3"/>
    </source>
</evidence>
<sequence>MTSRFDNALAQAPALLAQHLAPIVTDSQFNASLTAAQFDTLMQQTELSDQALRVALLPFAAAYAHAPISEFLVGAIVRGLSGTLYFGANMEFTGAALSQSMHAEQSAIAHAWMKGETGLSSITINYSPCGHCRQFMNELTTADSLVVQLPERAEMTLQEYLPESFGPHSLGVVSGLMAPSDHGYSTSDSDVLIQHAIKALNKSHAPYSSNHCGVAIELESGDIFIGAYAENAAFNPSLPPLQVALTQLHLAGKRFDEIKAVALAESSTGKSSYLEATQGALDTINPDLPLSYTTV</sequence>
<dbReference type="Pfam" id="PF08211">
    <property type="entry name" value="dCMP_cyt_deam_2"/>
    <property type="match status" value="1"/>
</dbReference>
<comment type="similarity">
    <text evidence="1 6">Belongs to the cytidine and deoxycytidylate deaminase family.</text>
</comment>
<dbReference type="PROSITE" id="PS00903">
    <property type="entry name" value="CYT_DCMP_DEAMINASES_1"/>
    <property type="match status" value="1"/>
</dbReference>
<dbReference type="SUPFAM" id="SSF53927">
    <property type="entry name" value="Cytidine deaminase-like"/>
    <property type="match status" value="2"/>
</dbReference>
<keyword evidence="3 6" id="KW-0479">Metal-binding</keyword>
<dbReference type="GO" id="GO:0004126">
    <property type="term" value="F:cytidine deaminase activity"/>
    <property type="evidence" value="ECO:0007669"/>
    <property type="project" value="UniProtKB-UniRule"/>
</dbReference>
<dbReference type="PIRSF" id="PIRSF006334">
    <property type="entry name" value="Cdd_plus_pseudo"/>
    <property type="match status" value="1"/>
</dbReference>
<feature type="binding site" evidence="6 9">
    <location>
        <position position="129"/>
    </location>
    <ligand>
        <name>Zn(2+)</name>
        <dbReference type="ChEBI" id="CHEBI:29105"/>
        <note>catalytic</note>
    </ligand>
</feature>
<dbReference type="InterPro" id="IPR002125">
    <property type="entry name" value="CMP_dCMP_dom"/>
</dbReference>
<dbReference type="EMBL" id="JABAIK010000007">
    <property type="protein sequence ID" value="NLS12944.1"/>
    <property type="molecule type" value="Genomic_DNA"/>
</dbReference>
<comment type="function">
    <text evidence="6">This enzyme scavenges exogenous and endogenous cytidine and 2'-deoxycytidine for UMP synthesis.</text>
</comment>
<dbReference type="GO" id="GO:0005829">
    <property type="term" value="C:cytosol"/>
    <property type="evidence" value="ECO:0007669"/>
    <property type="project" value="TreeGrafter"/>
</dbReference>
<keyword evidence="12" id="KW-1185">Reference proteome</keyword>
<keyword evidence="4 6" id="KW-0378">Hydrolase</keyword>
<dbReference type="FunFam" id="3.40.140.10:FF:000007">
    <property type="entry name" value="Cytidine deaminase"/>
    <property type="match status" value="1"/>
</dbReference>
<gene>
    <name evidence="6 11" type="primary">cdd</name>
    <name evidence="11" type="ORF">HGP28_08580</name>
</gene>